<dbReference type="RefSeq" id="WP_111524804.1">
    <property type="nucleotide sequence ID" value="NZ_CP032364.1"/>
</dbReference>
<evidence type="ECO:0000313" key="2">
    <source>
        <dbReference type="Proteomes" id="UP000265562"/>
    </source>
</evidence>
<dbReference type="EMBL" id="CP032364">
    <property type="protein sequence ID" value="AYB00207.1"/>
    <property type="molecule type" value="Genomic_DNA"/>
</dbReference>
<dbReference type="AlphaFoldDB" id="A0A385Q294"/>
<evidence type="ECO:0000313" key="1">
    <source>
        <dbReference type="EMBL" id="AYB00207.1"/>
    </source>
</evidence>
<accession>A0A385Q294</accession>
<dbReference type="OrthoDB" id="2055361at2"/>
<dbReference type="Proteomes" id="UP000265562">
    <property type="component" value="Chromosome"/>
</dbReference>
<keyword evidence="2" id="KW-1185">Reference proteome</keyword>
<sequence length="129" mass="14109">MNDVIRIGKVSSIDYEKGMISVYYEDRTAMVTSIMPVLSNSRYKMPKVGESILVAHLSNGTNAAVVLGTVFNDANVPKMSGQNVYYEELSDNTMISSDGTDITLKAAAGSINVSMLLNLIKRVEALERR</sequence>
<dbReference type="InterPro" id="IPR037026">
    <property type="entry name" value="Vgr_OB-fold_dom_sf"/>
</dbReference>
<gene>
    <name evidence="1" type="ORF">D4A81_09820</name>
</gene>
<name>A0A385Q294_9FIRM</name>
<dbReference type="Gene3D" id="2.40.50.230">
    <property type="entry name" value="Gp5 N-terminal domain"/>
    <property type="match status" value="1"/>
</dbReference>
<dbReference type="KEGG" id="lua:D4A81_09820"/>
<proteinExistence type="predicted"/>
<organism evidence="1 2">
    <name type="scientific">Lachnoanaerobaculum umeaense</name>
    <dbReference type="NCBI Taxonomy" id="617123"/>
    <lineage>
        <taxon>Bacteria</taxon>
        <taxon>Bacillati</taxon>
        <taxon>Bacillota</taxon>
        <taxon>Clostridia</taxon>
        <taxon>Lachnospirales</taxon>
        <taxon>Lachnospiraceae</taxon>
        <taxon>Lachnoanaerobaculum</taxon>
    </lineage>
</organism>
<protein>
    <submittedName>
        <fullName evidence="1">Uncharacterized protein</fullName>
    </submittedName>
</protein>
<reference evidence="1 2" key="1">
    <citation type="submission" date="2018-09" db="EMBL/GenBank/DDBJ databases">
        <title>Genome sequencing of Lachnoanaerobaculum umeaense DSM 23576.</title>
        <authorList>
            <person name="Kook J.-K."/>
            <person name="Park S.-N."/>
            <person name="Lim Y.K."/>
        </authorList>
    </citation>
    <scope>NUCLEOTIDE SEQUENCE [LARGE SCALE GENOMIC DNA]</scope>
    <source>
        <strain evidence="2">DSM 23576 \ CCUG 58757</strain>
    </source>
</reference>